<proteinExistence type="predicted"/>
<organism evidence="1 2">
    <name type="scientific">Puccinia graminis f. sp. tritici</name>
    <dbReference type="NCBI Taxonomy" id="56615"/>
    <lineage>
        <taxon>Eukaryota</taxon>
        <taxon>Fungi</taxon>
        <taxon>Dikarya</taxon>
        <taxon>Basidiomycota</taxon>
        <taxon>Pucciniomycotina</taxon>
        <taxon>Pucciniomycetes</taxon>
        <taxon>Pucciniales</taxon>
        <taxon>Pucciniaceae</taxon>
        <taxon>Puccinia</taxon>
    </lineage>
</organism>
<comment type="caution">
    <text evidence="1">The sequence shown here is derived from an EMBL/GenBank/DDBJ whole genome shotgun (WGS) entry which is preliminary data.</text>
</comment>
<dbReference type="EMBL" id="VDEP01000169">
    <property type="protein sequence ID" value="KAA1127360.1"/>
    <property type="molecule type" value="Genomic_DNA"/>
</dbReference>
<protein>
    <submittedName>
        <fullName evidence="1">Uncharacterized protein</fullName>
    </submittedName>
</protein>
<accession>A0A5B0RNE3</accession>
<dbReference type="Proteomes" id="UP000325313">
    <property type="component" value="Unassembled WGS sequence"/>
</dbReference>
<sequence>MVLSRCIYWLLKVDLVRLALSFDVLLIEIGGVFKYQSNLYSWGFVTKFLVNEIVQVVPSVESEHVIQGPS</sequence>
<gene>
    <name evidence="1" type="ORF">PGTUg99_035638</name>
</gene>
<evidence type="ECO:0000313" key="1">
    <source>
        <dbReference type="EMBL" id="KAA1127360.1"/>
    </source>
</evidence>
<evidence type="ECO:0000313" key="2">
    <source>
        <dbReference type="Proteomes" id="UP000325313"/>
    </source>
</evidence>
<reference evidence="1 2" key="1">
    <citation type="submission" date="2019-05" db="EMBL/GenBank/DDBJ databases">
        <title>Emergence of the Ug99 lineage of the wheat stem rust pathogen through somatic hybridization.</title>
        <authorList>
            <person name="Li F."/>
            <person name="Upadhyaya N.M."/>
            <person name="Sperschneider J."/>
            <person name="Matny O."/>
            <person name="Nguyen-Phuc H."/>
            <person name="Mago R."/>
            <person name="Raley C."/>
            <person name="Miller M.E."/>
            <person name="Silverstein K.A.T."/>
            <person name="Henningsen E."/>
            <person name="Hirsch C.D."/>
            <person name="Visser B."/>
            <person name="Pretorius Z.A."/>
            <person name="Steffenson B.J."/>
            <person name="Schwessinger B."/>
            <person name="Dodds P.N."/>
            <person name="Figueroa M."/>
        </authorList>
    </citation>
    <scope>NUCLEOTIDE SEQUENCE [LARGE SCALE GENOMIC DNA]</scope>
    <source>
        <strain evidence="1 2">Ug99</strain>
    </source>
</reference>
<name>A0A5B0RNE3_PUCGR</name>
<dbReference type="AlphaFoldDB" id="A0A5B0RNE3"/>